<dbReference type="InParanoid" id="A0A0D0D9R1"/>
<keyword evidence="3" id="KW-1185">Reference proteome</keyword>
<dbReference type="HOGENOM" id="CLU_336818_0_0_1"/>
<dbReference type="STRING" id="930991.A0A0D0D9R1"/>
<dbReference type="AlphaFoldDB" id="A0A0D0D9R1"/>
<accession>A0A0D0D9R1</accession>
<feature type="compositionally biased region" description="Low complexity" evidence="1">
    <location>
        <begin position="756"/>
        <end position="769"/>
    </location>
</feature>
<sequence length="846" mass="90907">MGKNKWATKEQKIWLTAYYEMYYCPCMVNREYTEFKPVFFEAWFQKWPEIDLKECGFQTGTTTSTLDPQQHKNLAEGIEKCRNQLLMWMRWRANTSRDKRAAVSVDPFKAISQLSKDSGKKRHNLSDEQVYSKLYYNTDLKPKFEAECAWLGLPSDAKAEWMAIRRKLTKDSWEASSKDEVCKKRVCEEKAKLDAQNTRLKAAVEAGTHTSSSRELKQRAINGLPAMLNKILEGLQKETGWSFTVLAGGPDLSSGGKIKTFSLHIGETALGMNFMQSHNTFSERVMKPFDTFIPYLHYGTKSPVKDKLGDVDQGTDTELPSALRDSVMALTGSSSGVLSHSSTPFVSDESIYSSGTSSNDSDVSMHSHSVSPPPEQSLSRHNSICRSPPPHGPSQHTSTSFYRNFAPLLSQERTFMDKLTSDTDYGIIDDDMGFLQQPSTSNFYQSSDSHLNYSGSAPLAPWSSNSNMCGYHNPTSNQFLSNLGGTLPLDQSSSSLSLFGLSTQVKSTTEPPKSHFASLCSTSGTSFSGLDNGLQHTTSSTPSFGSVNAFVPPPSEAQYFSPTLNASLSSSATAPPTSMATNTNASLPSSFPVAPPTASPHLANADPNASLTSMVMTPLPPTIDSSAVSNTAQSLTDISVDPPTYSIRSTVIIAGSINARPLTLAPGVIPPMPPPTEILGSLLSATSSTSAAGSPCTLTNHTTHEDVLHMPELNVTIKDANLATSSVALLAALGMGGNISTTPLTNPAMHTGGHEGTTATTNPNTKAPASVPRAPPKSNGGSKGHVQSQAKPNAVISTPPILPVGEAQEYSSLSKPAPHRSRCSTVPSTHNAAANEIGMNVTGRNK</sequence>
<reference evidence="3" key="2">
    <citation type="submission" date="2015-01" db="EMBL/GenBank/DDBJ databases">
        <title>Evolutionary Origins and Diversification of the Mycorrhizal Mutualists.</title>
        <authorList>
            <consortium name="DOE Joint Genome Institute"/>
            <consortium name="Mycorrhizal Genomics Consortium"/>
            <person name="Kohler A."/>
            <person name="Kuo A."/>
            <person name="Nagy L.G."/>
            <person name="Floudas D."/>
            <person name="Copeland A."/>
            <person name="Barry K.W."/>
            <person name="Cichocki N."/>
            <person name="Veneault-Fourrey C."/>
            <person name="LaButti K."/>
            <person name="Lindquist E.A."/>
            <person name="Lipzen A."/>
            <person name="Lundell T."/>
            <person name="Morin E."/>
            <person name="Murat C."/>
            <person name="Riley R."/>
            <person name="Ohm R."/>
            <person name="Sun H."/>
            <person name="Tunlid A."/>
            <person name="Henrissat B."/>
            <person name="Grigoriev I.V."/>
            <person name="Hibbett D.S."/>
            <person name="Martin F."/>
        </authorList>
    </citation>
    <scope>NUCLEOTIDE SEQUENCE [LARGE SCALE GENOMIC DNA]</scope>
    <source>
        <strain evidence="3">Ve08.2h10</strain>
    </source>
</reference>
<evidence type="ECO:0000256" key="1">
    <source>
        <dbReference type="SAM" id="MobiDB-lite"/>
    </source>
</evidence>
<protein>
    <submittedName>
        <fullName evidence="2">Uncharacterized protein</fullName>
    </submittedName>
</protein>
<organism evidence="2 3">
    <name type="scientific">Paxillus rubicundulus Ve08.2h10</name>
    <dbReference type="NCBI Taxonomy" id="930991"/>
    <lineage>
        <taxon>Eukaryota</taxon>
        <taxon>Fungi</taxon>
        <taxon>Dikarya</taxon>
        <taxon>Basidiomycota</taxon>
        <taxon>Agaricomycotina</taxon>
        <taxon>Agaricomycetes</taxon>
        <taxon>Agaricomycetidae</taxon>
        <taxon>Boletales</taxon>
        <taxon>Paxilineae</taxon>
        <taxon>Paxillaceae</taxon>
        <taxon>Paxillus</taxon>
    </lineage>
</organism>
<dbReference type="Proteomes" id="UP000054538">
    <property type="component" value="Unassembled WGS sequence"/>
</dbReference>
<evidence type="ECO:0000313" key="2">
    <source>
        <dbReference type="EMBL" id="KIK80551.1"/>
    </source>
</evidence>
<feature type="compositionally biased region" description="Polar residues" evidence="1">
    <location>
        <begin position="376"/>
        <end position="385"/>
    </location>
</feature>
<gene>
    <name evidence="2" type="ORF">PAXRUDRAFT_28137</name>
</gene>
<feature type="compositionally biased region" description="Low complexity" evidence="1">
    <location>
        <begin position="350"/>
        <end position="370"/>
    </location>
</feature>
<evidence type="ECO:0000313" key="3">
    <source>
        <dbReference type="Proteomes" id="UP000054538"/>
    </source>
</evidence>
<dbReference type="OrthoDB" id="2677857at2759"/>
<reference evidence="2 3" key="1">
    <citation type="submission" date="2014-04" db="EMBL/GenBank/DDBJ databases">
        <authorList>
            <consortium name="DOE Joint Genome Institute"/>
            <person name="Kuo A."/>
            <person name="Kohler A."/>
            <person name="Jargeat P."/>
            <person name="Nagy L.G."/>
            <person name="Floudas D."/>
            <person name="Copeland A."/>
            <person name="Barry K.W."/>
            <person name="Cichocki N."/>
            <person name="Veneault-Fourrey C."/>
            <person name="LaButti K."/>
            <person name="Lindquist E.A."/>
            <person name="Lipzen A."/>
            <person name="Lundell T."/>
            <person name="Morin E."/>
            <person name="Murat C."/>
            <person name="Sun H."/>
            <person name="Tunlid A."/>
            <person name="Henrissat B."/>
            <person name="Grigoriev I.V."/>
            <person name="Hibbett D.S."/>
            <person name="Martin F."/>
            <person name="Nordberg H.P."/>
            <person name="Cantor M.N."/>
            <person name="Hua S.X."/>
        </authorList>
    </citation>
    <scope>NUCLEOTIDE SEQUENCE [LARGE SCALE GENOMIC DNA]</scope>
    <source>
        <strain evidence="2 3">Ve08.2h10</strain>
    </source>
</reference>
<dbReference type="EMBL" id="KN825990">
    <property type="protein sequence ID" value="KIK80551.1"/>
    <property type="molecule type" value="Genomic_DNA"/>
</dbReference>
<name>A0A0D0D9R1_9AGAM</name>
<feature type="compositionally biased region" description="Low complexity" evidence="1">
    <location>
        <begin position="570"/>
        <end position="585"/>
    </location>
</feature>
<feature type="region of interest" description="Disordered" evidence="1">
    <location>
        <begin position="743"/>
        <end position="828"/>
    </location>
</feature>
<proteinExistence type="predicted"/>
<feature type="region of interest" description="Disordered" evidence="1">
    <location>
        <begin position="570"/>
        <end position="606"/>
    </location>
</feature>
<feature type="region of interest" description="Disordered" evidence="1">
    <location>
        <begin position="350"/>
        <end position="399"/>
    </location>
</feature>